<organism evidence="1">
    <name type="scientific">Fusarium pseudograminearum CS5834</name>
    <dbReference type="NCBI Taxonomy" id="1318459"/>
    <lineage>
        <taxon>Eukaryota</taxon>
        <taxon>Fungi</taxon>
        <taxon>Dikarya</taxon>
        <taxon>Ascomycota</taxon>
        <taxon>Pezizomycotina</taxon>
        <taxon>Sordariomycetes</taxon>
        <taxon>Hypocreomycetidae</taxon>
        <taxon>Hypocreales</taxon>
        <taxon>Nectriaceae</taxon>
        <taxon>Fusarium</taxon>
    </lineage>
</organism>
<sequence>MVALKELCRNRLTTSPFNIPPSEGLISKK</sequence>
<accession>W1I9C4</accession>
<dbReference type="EMBL" id="CBMF010001377">
    <property type="protein sequence ID" value="CDL73265.1"/>
    <property type="molecule type" value="Genomic_DNA"/>
</dbReference>
<dbReference type="AlphaFoldDB" id="W1I9C4"/>
<dbReference type="EMBL" id="HG317724">
    <property type="protein sequence ID" value="CDX48203.1"/>
    <property type="molecule type" value="Genomic_DNA"/>
</dbReference>
<gene>
    <name evidence="1" type="ORF">BN849_0126090</name>
</gene>
<protein>
    <submittedName>
        <fullName evidence="1">Unclassified</fullName>
    </submittedName>
</protein>
<evidence type="ECO:0000313" key="1">
    <source>
        <dbReference type="EMBL" id="CDL73265.1"/>
    </source>
</evidence>
<proteinExistence type="predicted"/>
<reference evidence="1" key="1">
    <citation type="submission" date="2013-05" db="EMBL/GenBank/DDBJ databases">
        <title>Draft genome sequences of six wheat associated Fusarium spp. isolates.</title>
        <authorList>
            <person name="Moolhuijzen P.M."/>
            <person name="Manners J.M."/>
            <person name="Wilcox S."/>
            <person name="Bellgard M.I."/>
            <person name="Gardiner D.M."/>
        </authorList>
    </citation>
    <scope>NUCLEOTIDE SEQUENCE</scope>
    <source>
        <strain evidence="1">CS5834</strain>
    </source>
</reference>
<name>W1I9C4_FUSPS</name>